<evidence type="ECO:0000256" key="2">
    <source>
        <dbReference type="ARBA" id="ARBA00023002"/>
    </source>
</evidence>
<dbReference type="EMBL" id="MFEL01000018">
    <property type="protein sequence ID" value="OGE80723.1"/>
    <property type="molecule type" value="Genomic_DNA"/>
</dbReference>
<evidence type="ECO:0008006" key="7">
    <source>
        <dbReference type="Google" id="ProtNLM"/>
    </source>
</evidence>
<dbReference type="GO" id="GO:0004735">
    <property type="term" value="F:pyrroline-5-carboxylate reductase activity"/>
    <property type="evidence" value="ECO:0007669"/>
    <property type="project" value="TreeGrafter"/>
</dbReference>
<evidence type="ECO:0000259" key="4">
    <source>
        <dbReference type="Pfam" id="PF14748"/>
    </source>
</evidence>
<protein>
    <recommendedName>
        <fullName evidence="7">Pyrroline-5-carboxylate reductase</fullName>
    </recommendedName>
</protein>
<dbReference type="Gene3D" id="1.10.3730.10">
    <property type="entry name" value="ProC C-terminal domain-like"/>
    <property type="match status" value="1"/>
</dbReference>
<dbReference type="AlphaFoldDB" id="A0A1F5NSY8"/>
<sequence>MDKLSIAVVGAGKLGRLIIHRLLTHVDPASIHLCRKDPNRLGELAQEFPGCRVHTNAQAAVDRSGVAILAVKPPDLGPLAAMLGFNGQAVLSLITGKSFGTLISTLGTTNLVRASTSILLETGSAQTTWMAHPQVETHSLSVCLRIMKEWGELTEAQTEHDLAVTIVSSGALPGILATDLLDYVYALQALGEQNAEQKTLRTLKVLCEQCLEKNCSLESKVSQVKTPGGITIAATDVLEQANHQTTIAEALQASLSRVYELDG</sequence>
<evidence type="ECO:0000259" key="3">
    <source>
        <dbReference type="Pfam" id="PF03807"/>
    </source>
</evidence>
<dbReference type="InterPro" id="IPR036291">
    <property type="entry name" value="NAD(P)-bd_dom_sf"/>
</dbReference>
<dbReference type="SUPFAM" id="SSF48179">
    <property type="entry name" value="6-phosphogluconate dehydrogenase C-terminal domain-like"/>
    <property type="match status" value="1"/>
</dbReference>
<evidence type="ECO:0000313" key="5">
    <source>
        <dbReference type="EMBL" id="OGE80723.1"/>
    </source>
</evidence>
<dbReference type="PANTHER" id="PTHR11645:SF0">
    <property type="entry name" value="PYRROLINE-5-CARBOXYLATE REDUCTASE 3"/>
    <property type="match status" value="1"/>
</dbReference>
<dbReference type="Pfam" id="PF03807">
    <property type="entry name" value="F420_oxidored"/>
    <property type="match status" value="1"/>
</dbReference>
<dbReference type="InterPro" id="IPR028939">
    <property type="entry name" value="P5C_Rdtase_cat_N"/>
</dbReference>
<dbReference type="GO" id="GO:0055129">
    <property type="term" value="P:L-proline biosynthetic process"/>
    <property type="evidence" value="ECO:0007669"/>
    <property type="project" value="TreeGrafter"/>
</dbReference>
<proteinExistence type="inferred from homology"/>
<feature type="domain" description="Pyrroline-5-carboxylate reductase dimerisation" evidence="4">
    <location>
        <begin position="188"/>
        <end position="260"/>
    </location>
</feature>
<dbReference type="InterPro" id="IPR029036">
    <property type="entry name" value="P5CR_dimer"/>
</dbReference>
<comment type="caution">
    <text evidence="5">The sequence shown here is derived from an EMBL/GenBank/DDBJ whole genome shotgun (WGS) entry which is preliminary data.</text>
</comment>
<evidence type="ECO:0000256" key="1">
    <source>
        <dbReference type="ARBA" id="ARBA00005525"/>
    </source>
</evidence>
<evidence type="ECO:0000313" key="6">
    <source>
        <dbReference type="Proteomes" id="UP000178892"/>
    </source>
</evidence>
<dbReference type="STRING" id="1817825.A2720_04140"/>
<accession>A0A1F5NSY8</accession>
<dbReference type="PANTHER" id="PTHR11645">
    <property type="entry name" value="PYRROLINE-5-CARBOXYLATE REDUCTASE"/>
    <property type="match status" value="1"/>
</dbReference>
<dbReference type="InterPro" id="IPR008927">
    <property type="entry name" value="6-PGluconate_DH-like_C_sf"/>
</dbReference>
<gene>
    <name evidence="5" type="ORF">A2720_04140</name>
</gene>
<organism evidence="5 6">
    <name type="scientific">Candidatus Doudnabacteria bacterium RIFCSPHIGHO2_01_FULL_46_24</name>
    <dbReference type="NCBI Taxonomy" id="1817825"/>
    <lineage>
        <taxon>Bacteria</taxon>
        <taxon>Candidatus Doudnaibacteriota</taxon>
    </lineage>
</organism>
<dbReference type="Pfam" id="PF14748">
    <property type="entry name" value="P5CR_dimer"/>
    <property type="match status" value="1"/>
</dbReference>
<dbReference type="SUPFAM" id="SSF51735">
    <property type="entry name" value="NAD(P)-binding Rossmann-fold domains"/>
    <property type="match status" value="1"/>
</dbReference>
<dbReference type="Gene3D" id="3.40.50.720">
    <property type="entry name" value="NAD(P)-binding Rossmann-like Domain"/>
    <property type="match status" value="1"/>
</dbReference>
<reference evidence="5 6" key="1">
    <citation type="journal article" date="2016" name="Nat. Commun.">
        <title>Thousands of microbial genomes shed light on interconnected biogeochemical processes in an aquifer system.</title>
        <authorList>
            <person name="Anantharaman K."/>
            <person name="Brown C.T."/>
            <person name="Hug L.A."/>
            <person name="Sharon I."/>
            <person name="Castelle C.J."/>
            <person name="Probst A.J."/>
            <person name="Thomas B.C."/>
            <person name="Singh A."/>
            <person name="Wilkins M.J."/>
            <person name="Karaoz U."/>
            <person name="Brodie E.L."/>
            <person name="Williams K.H."/>
            <person name="Hubbard S.S."/>
            <person name="Banfield J.F."/>
        </authorList>
    </citation>
    <scope>NUCLEOTIDE SEQUENCE [LARGE SCALE GENOMIC DNA]</scope>
</reference>
<keyword evidence="2" id="KW-0560">Oxidoreductase</keyword>
<name>A0A1F5NSY8_9BACT</name>
<comment type="similarity">
    <text evidence="1">Belongs to the pyrroline-5-carboxylate reductase family.</text>
</comment>
<dbReference type="Proteomes" id="UP000178892">
    <property type="component" value="Unassembled WGS sequence"/>
</dbReference>
<feature type="domain" description="Pyrroline-5-carboxylate reductase catalytic N-terminal" evidence="3">
    <location>
        <begin position="6"/>
        <end position="93"/>
    </location>
</feature>